<name>A0A133KV01_HEYCO</name>
<comment type="caution">
    <text evidence="1">The sequence shown here is derived from an EMBL/GenBank/DDBJ whole genome shotgun (WGS) entry which is preliminary data.</text>
</comment>
<sequence>MFEICLKMAHIPPTFISFNVIVTKKPRLLDNRLRFSKITFLIGG</sequence>
<evidence type="ECO:0000313" key="1">
    <source>
        <dbReference type="EMBL" id="KWZ83317.1"/>
    </source>
</evidence>
<proteinExistence type="predicted"/>
<evidence type="ECO:0000313" key="2">
    <source>
        <dbReference type="Proteomes" id="UP000070376"/>
    </source>
</evidence>
<protein>
    <submittedName>
        <fullName evidence="1">Uncharacterized protein</fullName>
    </submittedName>
</protein>
<dbReference type="AlphaFoldDB" id="A0A133KV01"/>
<gene>
    <name evidence="1" type="ORF">HMPREF3213_01305</name>
</gene>
<reference evidence="2" key="1">
    <citation type="submission" date="2016-01" db="EMBL/GenBank/DDBJ databases">
        <authorList>
            <person name="Mitreva M."/>
            <person name="Pepin K.H."/>
            <person name="Mihindukulasuriya K.A."/>
            <person name="Fulton R."/>
            <person name="Fronick C."/>
            <person name="O'Laughlin M."/>
            <person name="Miner T."/>
            <person name="Herter B."/>
            <person name="Rosa B.A."/>
            <person name="Cordes M."/>
            <person name="Tomlinson C."/>
            <person name="Wollam A."/>
            <person name="Palsikar V.B."/>
            <person name="Mardis E.R."/>
            <person name="Wilson R.K."/>
        </authorList>
    </citation>
    <scope>NUCLEOTIDE SEQUENCE [LARGE SCALE GENOMIC DNA]</scope>
    <source>
        <strain evidence="2">GED7749B</strain>
    </source>
</reference>
<organism evidence="1 2">
    <name type="scientific">Heyndrickxia coagulans</name>
    <name type="common">Weizmannia coagulans</name>
    <dbReference type="NCBI Taxonomy" id="1398"/>
    <lineage>
        <taxon>Bacteria</taxon>
        <taxon>Bacillati</taxon>
        <taxon>Bacillota</taxon>
        <taxon>Bacilli</taxon>
        <taxon>Bacillales</taxon>
        <taxon>Bacillaceae</taxon>
        <taxon>Heyndrickxia</taxon>
    </lineage>
</organism>
<dbReference type="EMBL" id="LRPN01000039">
    <property type="protein sequence ID" value="KWZ83317.1"/>
    <property type="molecule type" value="Genomic_DNA"/>
</dbReference>
<accession>A0A133KV01</accession>
<dbReference type="Proteomes" id="UP000070376">
    <property type="component" value="Unassembled WGS sequence"/>
</dbReference>